<dbReference type="PANTHER" id="PTHR32196:SF29">
    <property type="entry name" value="AUTOINDUCER 2 IMPORT SYSTEM PERMEASE PROTEIN LSRC"/>
    <property type="match status" value="1"/>
</dbReference>
<proteinExistence type="predicted"/>
<dbReference type="EMBL" id="PJNB01000001">
    <property type="protein sequence ID" value="PKW16764.1"/>
    <property type="molecule type" value="Genomic_DNA"/>
</dbReference>
<comment type="subunit">
    <text evidence="2">The complex is composed of two ATP-binding proteins (LsrA), two transmembrane proteins (LsrC and LsrD) and a solute-binding protein (LsrB).</text>
</comment>
<evidence type="ECO:0000256" key="7">
    <source>
        <dbReference type="ARBA" id="ARBA00022989"/>
    </source>
</evidence>
<evidence type="ECO:0000256" key="3">
    <source>
        <dbReference type="ARBA" id="ARBA00022448"/>
    </source>
</evidence>
<evidence type="ECO:0000313" key="13">
    <source>
        <dbReference type="Proteomes" id="UP000233786"/>
    </source>
</evidence>
<dbReference type="GO" id="GO:0022857">
    <property type="term" value="F:transmembrane transporter activity"/>
    <property type="evidence" value="ECO:0007669"/>
    <property type="project" value="InterPro"/>
</dbReference>
<keyword evidence="4" id="KW-1003">Cell membrane</keyword>
<evidence type="ECO:0000256" key="11">
    <source>
        <dbReference type="SAM" id="Phobius"/>
    </source>
</evidence>
<feature type="transmembrane region" description="Helical" evidence="11">
    <location>
        <begin position="82"/>
        <end position="100"/>
    </location>
</feature>
<gene>
    <name evidence="12" type="ORF">A8926_4647</name>
</gene>
<comment type="function">
    <text evidence="9">Part of the ABC transporter complex LsrABCD involved in autoinducer 2 (AI-2) import. Probably responsible for the translocation of the substrate across the membrane.</text>
</comment>
<evidence type="ECO:0000256" key="2">
    <source>
        <dbReference type="ARBA" id="ARBA00011262"/>
    </source>
</evidence>
<keyword evidence="8 11" id="KW-0472">Membrane</keyword>
<feature type="transmembrane region" description="Helical" evidence="11">
    <location>
        <begin position="134"/>
        <end position="152"/>
    </location>
</feature>
<dbReference type="AlphaFoldDB" id="A0A2N3Y1E8"/>
<name>A0A2N3Y1E8_SACSN</name>
<keyword evidence="7 11" id="KW-1133">Transmembrane helix</keyword>
<reference evidence="12" key="1">
    <citation type="submission" date="2017-12" db="EMBL/GenBank/DDBJ databases">
        <title>Sequencing the genomes of 1000 Actinobacteria strains.</title>
        <authorList>
            <person name="Klenk H.-P."/>
        </authorList>
    </citation>
    <scope>NUCLEOTIDE SEQUENCE [LARGE SCALE GENOMIC DNA]</scope>
    <source>
        <strain evidence="12">DSM 44228</strain>
    </source>
</reference>
<evidence type="ECO:0000256" key="5">
    <source>
        <dbReference type="ARBA" id="ARBA00022519"/>
    </source>
</evidence>
<feature type="transmembrane region" description="Helical" evidence="11">
    <location>
        <begin position="306"/>
        <end position="322"/>
    </location>
</feature>
<evidence type="ECO:0000256" key="4">
    <source>
        <dbReference type="ARBA" id="ARBA00022475"/>
    </source>
</evidence>
<dbReference type="STRING" id="994479.GCA_000194155_06787"/>
<keyword evidence="5" id="KW-0997">Cell inner membrane</keyword>
<sequence>MKIATSRVPAPQTSPARRDRRAVSRRWAPWVVAVVVLAVVAALTPGFASVDNVRAILVNASVVGILAVAMTPIALSGNFFSLGIQQSVVLAGLLFLSWVSGGMNPLLAILLVLGVQVLIGAGQALVVSAGLNPVITTLAVGSVLFGAMSQVTSGRSTTAGNADISWLGIIPVLGIPMSVYLFVVFLLVMEYWLRHTVSGRELRLVGANRATAQLSGVSRRRATLYAFLVLGIGCTLGGVILSAQIGQVAANDFSSLTIDVLAAVLAGGTSIGGGRGSAAQSAAGAVFIALLSNVLLLHGLGSGPKALIVGGVVLAVVIVIHLKRGRSS</sequence>
<comment type="caution">
    <text evidence="12">The sequence shown here is derived from an EMBL/GenBank/DDBJ whole genome shotgun (WGS) entry which is preliminary data.</text>
</comment>
<feature type="transmembrane region" description="Helical" evidence="11">
    <location>
        <begin position="222"/>
        <end position="241"/>
    </location>
</feature>
<feature type="transmembrane region" description="Helical" evidence="11">
    <location>
        <begin position="106"/>
        <end position="127"/>
    </location>
</feature>
<dbReference type="InterPro" id="IPR001851">
    <property type="entry name" value="ABC_transp_permease"/>
</dbReference>
<feature type="transmembrane region" description="Helical" evidence="11">
    <location>
        <begin position="27"/>
        <end position="50"/>
    </location>
</feature>
<feature type="transmembrane region" description="Helical" evidence="11">
    <location>
        <begin position="164"/>
        <end position="193"/>
    </location>
</feature>
<keyword evidence="13" id="KW-1185">Reference proteome</keyword>
<keyword evidence="6 11" id="KW-0812">Transmembrane</keyword>
<evidence type="ECO:0000256" key="8">
    <source>
        <dbReference type="ARBA" id="ARBA00023136"/>
    </source>
</evidence>
<comment type="subcellular location">
    <subcellularLocation>
        <location evidence="1">Cell membrane</location>
        <topology evidence="1">Multi-pass membrane protein</topology>
    </subcellularLocation>
</comment>
<dbReference type="GO" id="GO:0005886">
    <property type="term" value="C:plasma membrane"/>
    <property type="evidence" value="ECO:0007669"/>
    <property type="project" value="UniProtKB-SubCell"/>
</dbReference>
<evidence type="ECO:0000256" key="1">
    <source>
        <dbReference type="ARBA" id="ARBA00004651"/>
    </source>
</evidence>
<accession>A0A2N3Y1E8</accession>
<evidence type="ECO:0000256" key="9">
    <source>
        <dbReference type="ARBA" id="ARBA00025439"/>
    </source>
</evidence>
<keyword evidence="3" id="KW-0813">Transport</keyword>
<dbReference type="Proteomes" id="UP000233786">
    <property type="component" value="Unassembled WGS sequence"/>
</dbReference>
<dbReference type="Pfam" id="PF02653">
    <property type="entry name" value="BPD_transp_2"/>
    <property type="match status" value="1"/>
</dbReference>
<evidence type="ECO:0000256" key="6">
    <source>
        <dbReference type="ARBA" id="ARBA00022692"/>
    </source>
</evidence>
<evidence type="ECO:0000313" key="12">
    <source>
        <dbReference type="EMBL" id="PKW16764.1"/>
    </source>
</evidence>
<organism evidence="12 13">
    <name type="scientific">Saccharopolyspora spinosa</name>
    <dbReference type="NCBI Taxonomy" id="60894"/>
    <lineage>
        <taxon>Bacteria</taxon>
        <taxon>Bacillati</taxon>
        <taxon>Actinomycetota</taxon>
        <taxon>Actinomycetes</taxon>
        <taxon>Pseudonocardiales</taxon>
        <taxon>Pseudonocardiaceae</taxon>
        <taxon>Saccharopolyspora</taxon>
    </lineage>
</organism>
<evidence type="ECO:0000256" key="10">
    <source>
        <dbReference type="ARBA" id="ARBA00039382"/>
    </source>
</evidence>
<feature type="transmembrane region" description="Helical" evidence="11">
    <location>
        <begin position="56"/>
        <end position="75"/>
    </location>
</feature>
<protein>
    <recommendedName>
        <fullName evidence="10">Autoinducer 2 import system permease protein LsrC</fullName>
    </recommendedName>
</protein>
<dbReference type="PANTHER" id="PTHR32196">
    <property type="entry name" value="ABC TRANSPORTER PERMEASE PROTEIN YPHD-RELATED-RELATED"/>
    <property type="match status" value="1"/>
</dbReference>